<dbReference type="Pfam" id="PF13920">
    <property type="entry name" value="zf-C3HC4_3"/>
    <property type="match status" value="1"/>
</dbReference>
<dbReference type="InterPro" id="IPR001841">
    <property type="entry name" value="Znf_RING"/>
</dbReference>
<name>A0A0D3IU08_EMIH1</name>
<reference evidence="3" key="2">
    <citation type="submission" date="2024-10" db="UniProtKB">
        <authorList>
            <consortium name="EnsemblProtists"/>
        </authorList>
    </citation>
    <scope>IDENTIFICATION</scope>
</reference>
<evidence type="ECO:0000256" key="1">
    <source>
        <dbReference type="PROSITE-ProRule" id="PRU00175"/>
    </source>
</evidence>
<dbReference type="PaxDb" id="2903-EOD14743"/>
<dbReference type="SUPFAM" id="SSF57850">
    <property type="entry name" value="RING/U-box"/>
    <property type="match status" value="1"/>
</dbReference>
<dbReference type="GO" id="GO:0008270">
    <property type="term" value="F:zinc ion binding"/>
    <property type="evidence" value="ECO:0007669"/>
    <property type="project" value="UniProtKB-KW"/>
</dbReference>
<dbReference type="PANTHER" id="PTHR14879">
    <property type="entry name" value="CASPASE REGULATOR, RING FINGER DOMAIN-CONTAINING"/>
    <property type="match status" value="1"/>
</dbReference>
<dbReference type="KEGG" id="ehx:EMIHUDRAFT_197284"/>
<evidence type="ECO:0000313" key="4">
    <source>
        <dbReference type="Proteomes" id="UP000013827"/>
    </source>
</evidence>
<dbReference type="Proteomes" id="UP000013827">
    <property type="component" value="Unassembled WGS sequence"/>
</dbReference>
<dbReference type="HOGENOM" id="CLU_2089378_0_0_1"/>
<keyword evidence="4" id="KW-1185">Reference proteome</keyword>
<dbReference type="RefSeq" id="XP_005767172.1">
    <property type="nucleotide sequence ID" value="XM_005767115.1"/>
</dbReference>
<dbReference type="Gene3D" id="3.30.40.10">
    <property type="entry name" value="Zinc/RING finger domain, C3HC4 (zinc finger)"/>
    <property type="match status" value="1"/>
</dbReference>
<evidence type="ECO:0000313" key="3">
    <source>
        <dbReference type="EnsemblProtists" id="EOD14743"/>
    </source>
</evidence>
<keyword evidence="1" id="KW-0479">Metal-binding</keyword>
<dbReference type="InterPro" id="IPR051728">
    <property type="entry name" value="RING-FYVE_E3_ubiquitin-ligase"/>
</dbReference>
<dbReference type="PROSITE" id="PS50089">
    <property type="entry name" value="ZF_RING_2"/>
    <property type="match status" value="1"/>
</dbReference>
<dbReference type="InterPro" id="IPR013083">
    <property type="entry name" value="Znf_RING/FYVE/PHD"/>
</dbReference>
<dbReference type="EnsemblProtists" id="EOD14743">
    <property type="protein sequence ID" value="EOD14743"/>
    <property type="gene ID" value="EMIHUDRAFT_197284"/>
</dbReference>
<proteinExistence type="predicted"/>
<protein>
    <recommendedName>
        <fullName evidence="2">RING-type domain-containing protein</fullName>
    </recommendedName>
</protein>
<evidence type="ECO:0000259" key="2">
    <source>
        <dbReference type="PROSITE" id="PS50089"/>
    </source>
</evidence>
<keyword evidence="1" id="KW-0863">Zinc-finger</keyword>
<dbReference type="PANTHER" id="PTHR14879:SF5">
    <property type="entry name" value="RING-TYPE DOMAIN-CONTAINING PROTEIN"/>
    <property type="match status" value="1"/>
</dbReference>
<feature type="domain" description="RING-type" evidence="2">
    <location>
        <begin position="36"/>
        <end position="76"/>
    </location>
</feature>
<accession>A0A0D3IU08</accession>
<sequence length="117" mass="12540">MAVGAQLAAHGRAAVVSQASTRADGSDTPDAVEDRCWICYEGPRDAVLLECGHGGICVACARRVFKKRGRLCPMCRQPVSQMVQLQLGDGHGSELEMPRGSIVPVRPAELPENWLNG</sequence>
<keyword evidence="1" id="KW-0862">Zinc</keyword>
<dbReference type="GeneID" id="17260947"/>
<organism evidence="3 4">
    <name type="scientific">Emiliania huxleyi (strain CCMP1516)</name>
    <dbReference type="NCBI Taxonomy" id="280463"/>
    <lineage>
        <taxon>Eukaryota</taxon>
        <taxon>Haptista</taxon>
        <taxon>Haptophyta</taxon>
        <taxon>Prymnesiophyceae</taxon>
        <taxon>Isochrysidales</taxon>
        <taxon>Noelaerhabdaceae</taxon>
        <taxon>Emiliania</taxon>
    </lineage>
</organism>
<dbReference type="SMART" id="SM00184">
    <property type="entry name" value="RING"/>
    <property type="match status" value="1"/>
</dbReference>
<dbReference type="AlphaFoldDB" id="A0A0D3IU08"/>
<reference evidence="4" key="1">
    <citation type="journal article" date="2013" name="Nature">
        <title>Pan genome of the phytoplankton Emiliania underpins its global distribution.</title>
        <authorList>
            <person name="Read B.A."/>
            <person name="Kegel J."/>
            <person name="Klute M.J."/>
            <person name="Kuo A."/>
            <person name="Lefebvre S.C."/>
            <person name="Maumus F."/>
            <person name="Mayer C."/>
            <person name="Miller J."/>
            <person name="Monier A."/>
            <person name="Salamov A."/>
            <person name="Young J."/>
            <person name="Aguilar M."/>
            <person name="Claverie J.M."/>
            <person name="Frickenhaus S."/>
            <person name="Gonzalez K."/>
            <person name="Herman E.K."/>
            <person name="Lin Y.C."/>
            <person name="Napier J."/>
            <person name="Ogata H."/>
            <person name="Sarno A.F."/>
            <person name="Shmutz J."/>
            <person name="Schroeder D."/>
            <person name="de Vargas C."/>
            <person name="Verret F."/>
            <person name="von Dassow P."/>
            <person name="Valentin K."/>
            <person name="Van de Peer Y."/>
            <person name="Wheeler G."/>
            <person name="Dacks J.B."/>
            <person name="Delwiche C.F."/>
            <person name="Dyhrman S.T."/>
            <person name="Glockner G."/>
            <person name="John U."/>
            <person name="Richards T."/>
            <person name="Worden A.Z."/>
            <person name="Zhang X."/>
            <person name="Grigoriev I.V."/>
            <person name="Allen A.E."/>
            <person name="Bidle K."/>
            <person name="Borodovsky M."/>
            <person name="Bowler C."/>
            <person name="Brownlee C."/>
            <person name="Cock J.M."/>
            <person name="Elias M."/>
            <person name="Gladyshev V.N."/>
            <person name="Groth M."/>
            <person name="Guda C."/>
            <person name="Hadaegh A."/>
            <person name="Iglesias-Rodriguez M.D."/>
            <person name="Jenkins J."/>
            <person name="Jones B.M."/>
            <person name="Lawson T."/>
            <person name="Leese F."/>
            <person name="Lindquist E."/>
            <person name="Lobanov A."/>
            <person name="Lomsadze A."/>
            <person name="Malik S.B."/>
            <person name="Marsh M.E."/>
            <person name="Mackinder L."/>
            <person name="Mock T."/>
            <person name="Mueller-Roeber B."/>
            <person name="Pagarete A."/>
            <person name="Parker M."/>
            <person name="Probert I."/>
            <person name="Quesneville H."/>
            <person name="Raines C."/>
            <person name="Rensing S.A."/>
            <person name="Riano-Pachon D.M."/>
            <person name="Richier S."/>
            <person name="Rokitta S."/>
            <person name="Shiraiwa Y."/>
            <person name="Soanes D.M."/>
            <person name="van der Giezen M."/>
            <person name="Wahlund T.M."/>
            <person name="Williams B."/>
            <person name="Wilson W."/>
            <person name="Wolfe G."/>
            <person name="Wurch L.L."/>
        </authorList>
    </citation>
    <scope>NUCLEOTIDE SEQUENCE</scope>
</reference>